<feature type="transmembrane region" description="Helical" evidence="1">
    <location>
        <begin position="174"/>
        <end position="197"/>
    </location>
</feature>
<evidence type="ECO:0008006" key="4">
    <source>
        <dbReference type="Google" id="ProtNLM"/>
    </source>
</evidence>
<organism evidence="2 3">
    <name type="scientific">Nocardioides mangrovi</name>
    <dbReference type="NCBI Taxonomy" id="2874580"/>
    <lineage>
        <taxon>Bacteria</taxon>
        <taxon>Bacillati</taxon>
        <taxon>Actinomycetota</taxon>
        <taxon>Actinomycetes</taxon>
        <taxon>Propionibacteriales</taxon>
        <taxon>Nocardioidaceae</taxon>
        <taxon>Nocardioides</taxon>
    </lineage>
</organism>
<keyword evidence="1" id="KW-0472">Membrane</keyword>
<gene>
    <name evidence="2" type="ORF">K8U61_15705</name>
</gene>
<feature type="transmembrane region" description="Helical" evidence="1">
    <location>
        <begin position="229"/>
        <end position="252"/>
    </location>
</feature>
<dbReference type="RefSeq" id="WP_224123990.1">
    <property type="nucleotide sequence ID" value="NZ_JAIQZJ010000009.1"/>
</dbReference>
<sequence>MGWTPQPGMLGAAHKPGAMPLRPLGLGDIYDAAFRIIRFNPRATVGSAVLVTGAAMAIPIVVTAILTGLVDLSLDQSDGNVSTAETIGYIGAFGSLGLGTVLQSIGLLFVTGMVAHVTAAAAIGRRLSLGEAWAATRGSRWRLVGLSLLLALIGLGIVLLYAAAWVVVVLALPLVAIVLFGVVTVPAVLALLSWLWIRVFYLPVPALMVERTRVPGAIGRGWALTRRQFWRTFGIALLTALITQIAASLLAVPFSIGAQVIPLAFPDSRFTVLVFVVLQSLGTVVSSAFVAPFTAAVTSLQYLDQRMRKEAYDVELMAQAGITAR</sequence>
<evidence type="ECO:0000256" key="1">
    <source>
        <dbReference type="SAM" id="Phobius"/>
    </source>
</evidence>
<feature type="transmembrane region" description="Helical" evidence="1">
    <location>
        <begin position="90"/>
        <end position="123"/>
    </location>
</feature>
<feature type="transmembrane region" description="Helical" evidence="1">
    <location>
        <begin position="45"/>
        <end position="70"/>
    </location>
</feature>
<feature type="transmembrane region" description="Helical" evidence="1">
    <location>
        <begin position="272"/>
        <end position="300"/>
    </location>
</feature>
<name>A0ABS7UFK0_9ACTN</name>
<reference evidence="2 3" key="1">
    <citation type="submission" date="2021-09" db="EMBL/GenBank/DDBJ databases">
        <title>Whole genome sequence of Nocardioides sp. GBK3QG-3.</title>
        <authorList>
            <person name="Tuo L."/>
        </authorList>
    </citation>
    <scope>NUCLEOTIDE SEQUENCE [LARGE SCALE GENOMIC DNA]</scope>
    <source>
        <strain evidence="2 3">GBK3QG-3</strain>
    </source>
</reference>
<evidence type="ECO:0000313" key="2">
    <source>
        <dbReference type="EMBL" id="MBZ5739620.1"/>
    </source>
</evidence>
<dbReference type="Proteomes" id="UP000780875">
    <property type="component" value="Unassembled WGS sequence"/>
</dbReference>
<keyword evidence="1" id="KW-0812">Transmembrane</keyword>
<feature type="transmembrane region" description="Helical" evidence="1">
    <location>
        <begin position="143"/>
        <end position="168"/>
    </location>
</feature>
<accession>A0ABS7UFK0</accession>
<keyword evidence="3" id="KW-1185">Reference proteome</keyword>
<evidence type="ECO:0000313" key="3">
    <source>
        <dbReference type="Proteomes" id="UP000780875"/>
    </source>
</evidence>
<proteinExistence type="predicted"/>
<dbReference type="EMBL" id="JAIQZJ010000009">
    <property type="protein sequence ID" value="MBZ5739620.1"/>
    <property type="molecule type" value="Genomic_DNA"/>
</dbReference>
<protein>
    <recommendedName>
        <fullName evidence="4">Glycerophosphoryl diester phosphodiesterase membrane domain-containing protein</fullName>
    </recommendedName>
</protein>
<comment type="caution">
    <text evidence="2">The sequence shown here is derived from an EMBL/GenBank/DDBJ whole genome shotgun (WGS) entry which is preliminary data.</text>
</comment>
<keyword evidence="1" id="KW-1133">Transmembrane helix</keyword>